<dbReference type="AlphaFoldDB" id="W7J8J0"/>
<protein>
    <submittedName>
        <fullName evidence="2">Transcriptional regulator, MarR family</fullName>
    </submittedName>
</protein>
<organism evidence="2 3">
    <name type="scientific">Actinokineospora spheciospongiae</name>
    <dbReference type="NCBI Taxonomy" id="909613"/>
    <lineage>
        <taxon>Bacteria</taxon>
        <taxon>Bacillati</taxon>
        <taxon>Actinomycetota</taxon>
        <taxon>Actinomycetes</taxon>
        <taxon>Pseudonocardiales</taxon>
        <taxon>Pseudonocardiaceae</taxon>
        <taxon>Actinokineospora</taxon>
    </lineage>
</organism>
<comment type="caution">
    <text evidence="2">The sequence shown here is derived from an EMBL/GenBank/DDBJ whole genome shotgun (WGS) entry which is preliminary data.</text>
</comment>
<dbReference type="PATRIC" id="fig|909613.9.peg.2332"/>
<proteinExistence type="predicted"/>
<dbReference type="eggNOG" id="COG1846">
    <property type="taxonomic scope" value="Bacteria"/>
</dbReference>
<dbReference type="PANTHER" id="PTHR33164:SF99">
    <property type="entry name" value="MARR FAMILY REGULATORY PROTEIN"/>
    <property type="match status" value="1"/>
</dbReference>
<evidence type="ECO:0000313" key="2">
    <source>
        <dbReference type="EMBL" id="EWC62339.1"/>
    </source>
</evidence>
<dbReference type="InterPro" id="IPR036388">
    <property type="entry name" value="WH-like_DNA-bd_sf"/>
</dbReference>
<dbReference type="Proteomes" id="UP000019277">
    <property type="component" value="Unassembled WGS sequence"/>
</dbReference>
<keyword evidence="3" id="KW-1185">Reference proteome</keyword>
<dbReference type="Gene3D" id="1.10.10.10">
    <property type="entry name" value="Winged helix-like DNA-binding domain superfamily/Winged helix DNA-binding domain"/>
    <property type="match status" value="1"/>
</dbReference>
<dbReference type="InterPro" id="IPR036390">
    <property type="entry name" value="WH_DNA-bd_sf"/>
</dbReference>
<name>W7J8J0_9PSEU</name>
<dbReference type="PRINTS" id="PR00598">
    <property type="entry name" value="HTHMARR"/>
</dbReference>
<dbReference type="STRING" id="909613.UO65_2326"/>
<gene>
    <name evidence="2" type="ORF">UO65_2326</name>
</gene>
<dbReference type="GO" id="GO:0003700">
    <property type="term" value="F:DNA-binding transcription factor activity"/>
    <property type="evidence" value="ECO:0007669"/>
    <property type="project" value="InterPro"/>
</dbReference>
<dbReference type="Pfam" id="PF12802">
    <property type="entry name" value="MarR_2"/>
    <property type="match status" value="1"/>
</dbReference>
<reference evidence="2 3" key="1">
    <citation type="journal article" date="2014" name="Genome Announc.">
        <title>Draft Genome Sequence of the Antitrypanosomally Active Sponge-Associated Bacterium Actinokineospora sp. Strain EG49.</title>
        <authorList>
            <person name="Harjes J."/>
            <person name="Ryu T."/>
            <person name="Abdelmohsen U.R."/>
            <person name="Moitinho-Silva L."/>
            <person name="Horn H."/>
            <person name="Ravasi T."/>
            <person name="Hentschel U."/>
        </authorList>
    </citation>
    <scope>NUCLEOTIDE SEQUENCE [LARGE SCALE GENOMIC DNA]</scope>
    <source>
        <strain evidence="2 3">EG49</strain>
    </source>
</reference>
<dbReference type="EMBL" id="AYXG01000081">
    <property type="protein sequence ID" value="EWC62339.1"/>
    <property type="molecule type" value="Genomic_DNA"/>
</dbReference>
<dbReference type="PANTHER" id="PTHR33164">
    <property type="entry name" value="TRANSCRIPTIONAL REGULATOR, MARR FAMILY"/>
    <property type="match status" value="1"/>
</dbReference>
<accession>W7J8J0</accession>
<dbReference type="SMART" id="SM00347">
    <property type="entry name" value="HTH_MARR"/>
    <property type="match status" value="1"/>
</dbReference>
<feature type="domain" description="HTH marR-type" evidence="1">
    <location>
        <begin position="11"/>
        <end position="147"/>
    </location>
</feature>
<sequence>MPEPEWLTDDEQRAWRGLLQMTARLGNRLNRDLQQTSSLSMADYDVLVQLSETPGGRLRVFEVAEHLQWEQSRLSHHLARMQRRGLVVREECTTDRRGAYAVLTDAGREAIEKAAPAHAATVRRTVFAGLSPDQVAALEAITTEVLSRLDPPF</sequence>
<evidence type="ECO:0000313" key="3">
    <source>
        <dbReference type="Proteomes" id="UP000019277"/>
    </source>
</evidence>
<evidence type="ECO:0000259" key="1">
    <source>
        <dbReference type="PROSITE" id="PS50995"/>
    </source>
</evidence>
<dbReference type="SUPFAM" id="SSF46785">
    <property type="entry name" value="Winged helix' DNA-binding domain"/>
    <property type="match status" value="1"/>
</dbReference>
<dbReference type="PROSITE" id="PS50995">
    <property type="entry name" value="HTH_MARR_2"/>
    <property type="match status" value="1"/>
</dbReference>
<dbReference type="InterPro" id="IPR000835">
    <property type="entry name" value="HTH_MarR-typ"/>
</dbReference>
<dbReference type="GO" id="GO:0006950">
    <property type="term" value="P:response to stress"/>
    <property type="evidence" value="ECO:0007669"/>
    <property type="project" value="TreeGrafter"/>
</dbReference>
<dbReference type="InterPro" id="IPR039422">
    <property type="entry name" value="MarR/SlyA-like"/>
</dbReference>
<dbReference type="RefSeq" id="WP_035281541.1">
    <property type="nucleotide sequence ID" value="NZ_AYXG01000081.1"/>
</dbReference>